<keyword evidence="2" id="KW-1185">Reference proteome</keyword>
<dbReference type="STRING" id="1236971.JCM9152_676"/>
<sequence length="155" mass="17990">MTQYIYLASPLRLPKGSFGLNPISSEAPNVFGNEVDFTHLFFEDNYDSNSKRRFPYSSHFSYKHQVAAYANHIPLTSQLKGNAEEEKCLTILYDYMGEAIQKSGVIQYFTSLNGEENLALSNKRNIHWLDLKKPYDLVLEDRELWEVTLWNVNDD</sequence>
<evidence type="ECO:0000313" key="1">
    <source>
        <dbReference type="EMBL" id="GAE29326.1"/>
    </source>
</evidence>
<dbReference type="Proteomes" id="UP000018895">
    <property type="component" value="Unassembled WGS sequence"/>
</dbReference>
<protein>
    <submittedName>
        <fullName evidence="1">Uncharacterized protein</fullName>
    </submittedName>
</protein>
<reference evidence="1" key="1">
    <citation type="journal article" date="2014" name="Genome Announc.">
        <title>Draft Genome Sequences of Three Alkaliphilic Bacillus Strains, Bacillus wakoensis JCM 9140T, Bacillus akibai JCM 9157T, and Bacillus hemicellulosilyticus JCM 9152T.</title>
        <authorList>
            <person name="Yuki M."/>
            <person name="Oshima K."/>
            <person name="Suda W."/>
            <person name="Oshida Y."/>
            <person name="Kitamura K."/>
            <person name="Iida T."/>
            <person name="Hattori M."/>
            <person name="Ohkuma M."/>
        </authorList>
    </citation>
    <scope>NUCLEOTIDE SEQUENCE [LARGE SCALE GENOMIC DNA]</scope>
    <source>
        <strain evidence="1">JCM 9152</strain>
    </source>
</reference>
<dbReference type="AlphaFoldDB" id="W4QB92"/>
<evidence type="ECO:0000313" key="2">
    <source>
        <dbReference type="Proteomes" id="UP000018895"/>
    </source>
</evidence>
<gene>
    <name evidence="1" type="ORF">JCM9152_676</name>
</gene>
<dbReference type="RefSeq" id="WP_035340800.1">
    <property type="nucleotide sequence ID" value="NZ_BAUU01000004.1"/>
</dbReference>
<dbReference type="EMBL" id="BAUU01000004">
    <property type="protein sequence ID" value="GAE29326.1"/>
    <property type="molecule type" value="Genomic_DNA"/>
</dbReference>
<dbReference type="OrthoDB" id="2195145at2"/>
<name>W4QB92_9BACI</name>
<organism evidence="1 2">
    <name type="scientific">Halalkalibacter hemicellulosilyticusJCM 9152</name>
    <dbReference type="NCBI Taxonomy" id="1236971"/>
    <lineage>
        <taxon>Bacteria</taxon>
        <taxon>Bacillati</taxon>
        <taxon>Bacillota</taxon>
        <taxon>Bacilli</taxon>
        <taxon>Bacillales</taxon>
        <taxon>Bacillaceae</taxon>
        <taxon>Halalkalibacter</taxon>
    </lineage>
</organism>
<proteinExistence type="predicted"/>
<accession>W4QB92</accession>
<comment type="caution">
    <text evidence="1">The sequence shown here is derived from an EMBL/GenBank/DDBJ whole genome shotgun (WGS) entry which is preliminary data.</text>
</comment>